<evidence type="ECO:0000256" key="1">
    <source>
        <dbReference type="ARBA" id="ARBA00007628"/>
    </source>
</evidence>
<dbReference type="SUPFAM" id="SSF47459">
    <property type="entry name" value="HLH, helix-loop-helix DNA-binding domain"/>
    <property type="match status" value="1"/>
</dbReference>
<dbReference type="GO" id="GO:0003700">
    <property type="term" value="F:DNA-binding transcription factor activity"/>
    <property type="evidence" value="ECO:0007669"/>
    <property type="project" value="TreeGrafter"/>
</dbReference>
<dbReference type="GO" id="GO:0045944">
    <property type="term" value="P:positive regulation of transcription by RNA polymerase II"/>
    <property type="evidence" value="ECO:0007669"/>
    <property type="project" value="TreeGrafter"/>
</dbReference>
<dbReference type="CDD" id="cd11406">
    <property type="entry name" value="bHLHzip_Max"/>
    <property type="match status" value="1"/>
</dbReference>
<evidence type="ECO:0000313" key="15">
    <source>
        <dbReference type="Proteomes" id="UP001152320"/>
    </source>
</evidence>
<dbReference type="Gene3D" id="4.10.280.10">
    <property type="entry name" value="Helix-loop-helix DNA-binding domain"/>
    <property type="match status" value="1"/>
</dbReference>
<comment type="caution">
    <text evidence="14">The sequence shown here is derived from an EMBL/GenBank/DDBJ whole genome shotgun (WGS) entry which is preliminary data.</text>
</comment>
<feature type="coiled-coil region" evidence="11">
    <location>
        <begin position="63"/>
        <end position="97"/>
    </location>
</feature>
<feature type="region of interest" description="Disordered" evidence="12">
    <location>
        <begin position="1"/>
        <end position="25"/>
    </location>
</feature>
<evidence type="ECO:0000313" key="14">
    <source>
        <dbReference type="EMBL" id="KAJ8045285.1"/>
    </source>
</evidence>
<reference evidence="14" key="1">
    <citation type="submission" date="2021-10" db="EMBL/GenBank/DDBJ databases">
        <title>Tropical sea cucumber genome reveals ecological adaptation and Cuvierian tubules defense mechanism.</title>
        <authorList>
            <person name="Chen T."/>
        </authorList>
    </citation>
    <scope>NUCLEOTIDE SEQUENCE</scope>
    <source>
        <strain evidence="14">Nanhai2018</strain>
        <tissue evidence="14">Muscle</tissue>
    </source>
</reference>
<dbReference type="FunFam" id="4.10.280.10:FF:000023">
    <property type="entry name" value="MAX isoform 13"/>
    <property type="match status" value="1"/>
</dbReference>
<dbReference type="EMBL" id="JAIZAY010000003">
    <property type="protein sequence ID" value="KAJ8045285.1"/>
    <property type="molecule type" value="Genomic_DNA"/>
</dbReference>
<protein>
    <recommendedName>
        <fullName evidence="2">Protein max</fullName>
    </recommendedName>
    <alternativeName>
        <fullName evidence="10">Myc-associated factor X</fullName>
    </alternativeName>
</protein>
<evidence type="ECO:0000256" key="4">
    <source>
        <dbReference type="ARBA" id="ARBA00022553"/>
    </source>
</evidence>
<feature type="compositionally biased region" description="Basic and acidic residues" evidence="12">
    <location>
        <begin position="13"/>
        <end position="25"/>
    </location>
</feature>
<gene>
    <name evidence="14" type="ORF">HOLleu_08263</name>
</gene>
<evidence type="ECO:0000256" key="6">
    <source>
        <dbReference type="ARBA" id="ARBA00023125"/>
    </source>
</evidence>
<keyword evidence="11" id="KW-0175">Coiled coil</keyword>
<keyword evidence="4" id="KW-0597">Phosphoprotein</keyword>
<evidence type="ECO:0000256" key="5">
    <source>
        <dbReference type="ARBA" id="ARBA00023015"/>
    </source>
</evidence>
<dbReference type="Pfam" id="PF00010">
    <property type="entry name" value="HLH"/>
    <property type="match status" value="1"/>
</dbReference>
<keyword evidence="8" id="KW-0804">Transcription</keyword>
<evidence type="ECO:0000256" key="12">
    <source>
        <dbReference type="SAM" id="MobiDB-lite"/>
    </source>
</evidence>
<evidence type="ECO:0000256" key="8">
    <source>
        <dbReference type="ARBA" id="ARBA00023163"/>
    </source>
</evidence>
<dbReference type="PANTHER" id="PTHR10328:SF3">
    <property type="entry name" value="PROTEIN MAX"/>
    <property type="match status" value="1"/>
</dbReference>
<evidence type="ECO:0000256" key="9">
    <source>
        <dbReference type="ARBA" id="ARBA00023242"/>
    </source>
</evidence>
<name>A0A9Q1HGU0_HOLLE</name>
<dbReference type="SMART" id="SM00353">
    <property type="entry name" value="HLH"/>
    <property type="match status" value="1"/>
</dbReference>
<evidence type="ECO:0000256" key="7">
    <source>
        <dbReference type="ARBA" id="ARBA00023159"/>
    </source>
</evidence>
<evidence type="ECO:0000256" key="3">
    <source>
        <dbReference type="ARBA" id="ARBA00022491"/>
    </source>
</evidence>
<proteinExistence type="inferred from homology"/>
<feature type="region of interest" description="Disordered" evidence="12">
    <location>
        <begin position="102"/>
        <end position="177"/>
    </location>
</feature>
<dbReference type="Proteomes" id="UP001152320">
    <property type="component" value="Chromosome 3"/>
</dbReference>
<keyword evidence="5" id="KW-0805">Transcription regulation</keyword>
<evidence type="ECO:0000259" key="13">
    <source>
        <dbReference type="PROSITE" id="PS50888"/>
    </source>
</evidence>
<organism evidence="14 15">
    <name type="scientific">Holothuria leucospilota</name>
    <name type="common">Black long sea cucumber</name>
    <name type="synonym">Mertensiothuria leucospilota</name>
    <dbReference type="NCBI Taxonomy" id="206669"/>
    <lineage>
        <taxon>Eukaryota</taxon>
        <taxon>Metazoa</taxon>
        <taxon>Echinodermata</taxon>
        <taxon>Eleutherozoa</taxon>
        <taxon>Echinozoa</taxon>
        <taxon>Holothuroidea</taxon>
        <taxon>Aspidochirotacea</taxon>
        <taxon>Aspidochirotida</taxon>
        <taxon>Holothuriidae</taxon>
        <taxon>Holothuria</taxon>
    </lineage>
</organism>
<evidence type="ECO:0000256" key="2">
    <source>
        <dbReference type="ARBA" id="ARBA00017633"/>
    </source>
</evidence>
<dbReference type="GO" id="GO:0003677">
    <property type="term" value="F:DNA binding"/>
    <property type="evidence" value="ECO:0007669"/>
    <property type="project" value="UniProtKB-KW"/>
</dbReference>
<dbReference type="InterPro" id="IPR011598">
    <property type="entry name" value="bHLH_dom"/>
</dbReference>
<sequence length="177" mass="19615">MSDDDRDVDVETTADKRAHHNALERKRRDHIKDSFNMLRDAIPNLENEKASRAQILNKATEYIEHMRKKNNSHQSDIDDLKRQNHVLDQQIRLLEKTAAVPGSNDLDNAQLVKNPKGSTVSAFDGGSDSESDSSDGPETKRLKTDPPDHPNTILAGNVVNADQGVKLAGQKDSVGDK</sequence>
<dbReference type="OrthoDB" id="8964853at2759"/>
<keyword evidence="15" id="KW-1185">Reference proteome</keyword>
<dbReference type="PROSITE" id="PS50888">
    <property type="entry name" value="BHLH"/>
    <property type="match status" value="1"/>
</dbReference>
<comment type="similarity">
    <text evidence="1">Belongs to the MAX family.</text>
</comment>
<evidence type="ECO:0000256" key="10">
    <source>
        <dbReference type="ARBA" id="ARBA00029944"/>
    </source>
</evidence>
<feature type="compositionally biased region" description="Basic and acidic residues" evidence="12">
    <location>
        <begin position="137"/>
        <end position="148"/>
    </location>
</feature>
<keyword evidence="9" id="KW-0539">Nucleus</keyword>
<feature type="domain" description="BHLH" evidence="13">
    <location>
        <begin position="15"/>
        <end position="66"/>
    </location>
</feature>
<evidence type="ECO:0000256" key="11">
    <source>
        <dbReference type="SAM" id="Coils"/>
    </source>
</evidence>
<dbReference type="GO" id="GO:0046983">
    <property type="term" value="F:protein dimerization activity"/>
    <property type="evidence" value="ECO:0007669"/>
    <property type="project" value="InterPro"/>
</dbReference>
<keyword evidence="6" id="KW-0238">DNA-binding</keyword>
<feature type="compositionally biased region" description="Acidic residues" evidence="12">
    <location>
        <begin position="1"/>
        <end position="12"/>
    </location>
</feature>
<dbReference type="AlphaFoldDB" id="A0A9Q1HGU0"/>
<dbReference type="InterPro" id="IPR036638">
    <property type="entry name" value="HLH_DNA-bd_sf"/>
</dbReference>
<dbReference type="PANTHER" id="PTHR10328">
    <property type="entry name" value="PROTEIN MAX MYC-ASSOCIATED FACTOR X"/>
    <property type="match status" value="1"/>
</dbReference>
<keyword evidence="3" id="KW-0678">Repressor</keyword>
<dbReference type="GO" id="GO:0090575">
    <property type="term" value="C:RNA polymerase II transcription regulator complex"/>
    <property type="evidence" value="ECO:0007669"/>
    <property type="project" value="TreeGrafter"/>
</dbReference>
<accession>A0A9Q1HGU0</accession>
<keyword evidence="7" id="KW-0010">Activator</keyword>